<organism evidence="3 4">
    <name type="scientific">Microbacterium mcarthurae</name>
    <dbReference type="NCBI Taxonomy" id="3035918"/>
    <lineage>
        <taxon>Bacteria</taxon>
        <taxon>Bacillati</taxon>
        <taxon>Actinomycetota</taxon>
        <taxon>Actinomycetes</taxon>
        <taxon>Micrococcales</taxon>
        <taxon>Microbacteriaceae</taxon>
        <taxon>Microbacterium</taxon>
    </lineage>
</organism>
<dbReference type="Pfam" id="PF03713">
    <property type="entry name" value="DUF305"/>
    <property type="match status" value="1"/>
</dbReference>
<dbReference type="EMBL" id="JAROCE010000005">
    <property type="protein sequence ID" value="MFM2721632.1"/>
    <property type="molecule type" value="Genomic_DNA"/>
</dbReference>
<dbReference type="Proteomes" id="UP001630303">
    <property type="component" value="Unassembled WGS sequence"/>
</dbReference>
<proteinExistence type="predicted"/>
<name>A0ABW9GL78_9MICO</name>
<evidence type="ECO:0000256" key="1">
    <source>
        <dbReference type="SAM" id="SignalP"/>
    </source>
</evidence>
<dbReference type="InterPro" id="IPR012347">
    <property type="entry name" value="Ferritin-like"/>
</dbReference>
<evidence type="ECO:0000313" key="4">
    <source>
        <dbReference type="Proteomes" id="UP001630303"/>
    </source>
</evidence>
<evidence type="ECO:0000313" key="3">
    <source>
        <dbReference type="EMBL" id="MFM2721632.1"/>
    </source>
</evidence>
<dbReference type="InterPro" id="IPR005183">
    <property type="entry name" value="DUF305_CopM-like"/>
</dbReference>
<dbReference type="RefSeq" id="WP_239275969.1">
    <property type="nucleotide sequence ID" value="NZ_JAROCE010000005.1"/>
</dbReference>
<keyword evidence="1" id="KW-0732">Signal</keyword>
<dbReference type="PANTHER" id="PTHR36933:SF1">
    <property type="entry name" value="SLL0788 PROTEIN"/>
    <property type="match status" value="1"/>
</dbReference>
<feature type="domain" description="DUF305" evidence="2">
    <location>
        <begin position="54"/>
        <end position="196"/>
    </location>
</feature>
<dbReference type="Gene3D" id="1.20.1260.10">
    <property type="match status" value="1"/>
</dbReference>
<accession>A0ABW9GL78</accession>
<reference evidence="3 4" key="1">
    <citation type="submission" date="2023-03" db="EMBL/GenBank/DDBJ databases">
        <title>MT1 and MT2 Draft Genomes of Novel Species.</title>
        <authorList>
            <person name="Venkateswaran K."/>
        </authorList>
    </citation>
    <scope>NUCLEOTIDE SEQUENCE [LARGE SCALE GENOMIC DNA]</scope>
    <source>
        <strain evidence="3 4">IF8SW-P5</strain>
    </source>
</reference>
<dbReference type="PANTHER" id="PTHR36933">
    <property type="entry name" value="SLL0788 PROTEIN"/>
    <property type="match status" value="1"/>
</dbReference>
<feature type="signal peptide" evidence="1">
    <location>
        <begin position="1"/>
        <end position="20"/>
    </location>
</feature>
<comment type="caution">
    <text evidence="3">The sequence shown here is derived from an EMBL/GenBank/DDBJ whole genome shotgun (WGS) entry which is preliminary data.</text>
</comment>
<feature type="chain" id="PRO_5046088918" evidence="1">
    <location>
        <begin position="21"/>
        <end position="199"/>
    </location>
</feature>
<keyword evidence="4" id="KW-1185">Reference proteome</keyword>
<dbReference type="PROSITE" id="PS51257">
    <property type="entry name" value="PROKAR_LIPOPROTEIN"/>
    <property type="match status" value="1"/>
</dbReference>
<evidence type="ECO:0000259" key="2">
    <source>
        <dbReference type="Pfam" id="PF03713"/>
    </source>
</evidence>
<protein>
    <submittedName>
        <fullName evidence="3">DUF305 domain-containing protein</fullName>
    </submittedName>
</protein>
<gene>
    <name evidence="3" type="ORF">P5G46_14020</name>
</gene>
<sequence length="199" mass="21191">MKKRFAATAALSLTAILTLAGCSGTGGSGSMPGMDHGSGATTTQSPAADASDADVMFVMMMIPHHQQAVEMSDTLLSKSGVDERVVALAEQIKAAQQPEIDRMEGWLRDWGMSMDGMGDMEHGGGMMSASDMEALEAAEGLDASRLFLEQMIEHHRGAVEMAHDEVNEGQNTDVVDLARTIVESQVEEIATMEDLLATM</sequence>